<evidence type="ECO:0000259" key="9">
    <source>
        <dbReference type="PROSITE" id="PS50119"/>
    </source>
</evidence>
<dbReference type="InterPro" id="IPR017907">
    <property type="entry name" value="Znf_RING_CS"/>
</dbReference>
<dbReference type="PROSITE" id="PS00518">
    <property type="entry name" value="ZF_RING_1"/>
    <property type="match status" value="1"/>
</dbReference>
<dbReference type="Proteomes" id="UP000335636">
    <property type="component" value="Unassembled WGS sequence"/>
</dbReference>
<dbReference type="PROSITE" id="PS50089">
    <property type="entry name" value="ZF_RING_2"/>
    <property type="match status" value="1"/>
</dbReference>
<dbReference type="InterPro" id="IPR003877">
    <property type="entry name" value="SPRY_dom"/>
</dbReference>
<dbReference type="InterPro" id="IPR013083">
    <property type="entry name" value="Znf_RING/FYVE/PHD"/>
</dbReference>
<dbReference type="Gene3D" id="3.30.160.60">
    <property type="entry name" value="Classic Zinc Finger"/>
    <property type="match status" value="1"/>
</dbReference>
<keyword evidence="5" id="KW-0862">Zinc</keyword>
<dbReference type="Pfam" id="PF00643">
    <property type="entry name" value="zf-B_box"/>
    <property type="match status" value="1"/>
</dbReference>
<evidence type="ECO:0000259" key="10">
    <source>
        <dbReference type="PROSITE" id="PS50188"/>
    </source>
</evidence>
<evidence type="ECO:0000313" key="11">
    <source>
        <dbReference type="EMBL" id="VTJ51885.1"/>
    </source>
</evidence>
<dbReference type="InterPro" id="IPR035790">
    <property type="entry name" value="SPRY/PRY_TRIM38"/>
</dbReference>
<reference evidence="11" key="1">
    <citation type="submission" date="2019-04" db="EMBL/GenBank/DDBJ databases">
        <authorList>
            <person name="Alioto T."/>
            <person name="Alioto T."/>
        </authorList>
    </citation>
    <scope>NUCLEOTIDE SEQUENCE [LARGE SCALE GENOMIC DNA]</scope>
</reference>
<evidence type="ECO:0000256" key="3">
    <source>
        <dbReference type="ARBA" id="ARBA00022723"/>
    </source>
</evidence>
<feature type="domain" description="B box-type" evidence="9">
    <location>
        <begin position="87"/>
        <end position="128"/>
    </location>
</feature>
<dbReference type="SMART" id="SM00449">
    <property type="entry name" value="SPRY"/>
    <property type="match status" value="1"/>
</dbReference>
<dbReference type="Gene3D" id="2.60.120.920">
    <property type="match status" value="1"/>
</dbReference>
<protein>
    <submittedName>
        <fullName evidence="11">Uncharacterized protein</fullName>
    </submittedName>
</protein>
<dbReference type="SMART" id="SM00184">
    <property type="entry name" value="RING"/>
    <property type="match status" value="1"/>
</dbReference>
<dbReference type="AlphaFoldDB" id="A0A5E4A4G2"/>
<feature type="domain" description="B30.2/SPRY" evidence="10">
    <location>
        <begin position="273"/>
        <end position="464"/>
    </location>
</feature>
<dbReference type="InterPro" id="IPR006574">
    <property type="entry name" value="PRY"/>
</dbReference>
<keyword evidence="4 6" id="KW-0863">Zinc-finger</keyword>
<evidence type="ECO:0000256" key="5">
    <source>
        <dbReference type="ARBA" id="ARBA00022833"/>
    </source>
</evidence>
<dbReference type="InterPro" id="IPR043136">
    <property type="entry name" value="B30.2/SPRY_sf"/>
</dbReference>
<keyword evidence="7" id="KW-0175">Coiled coil</keyword>
<dbReference type="SMART" id="SM00589">
    <property type="entry name" value="PRY"/>
    <property type="match status" value="1"/>
</dbReference>
<dbReference type="FunFam" id="2.60.120.920:FF:000004">
    <property type="entry name" value="Butyrophilin subfamily 1 member A1"/>
    <property type="match status" value="1"/>
</dbReference>
<dbReference type="Pfam" id="PF00622">
    <property type="entry name" value="SPRY"/>
    <property type="match status" value="1"/>
</dbReference>
<dbReference type="CDD" id="cd15815">
    <property type="entry name" value="SPRY_PRY_TRIM38"/>
    <property type="match status" value="1"/>
</dbReference>
<keyword evidence="12" id="KW-1185">Reference proteome</keyword>
<keyword evidence="2" id="KW-0963">Cytoplasm</keyword>
<dbReference type="InterPro" id="IPR050143">
    <property type="entry name" value="TRIM/RBCC"/>
</dbReference>
<dbReference type="PANTHER" id="PTHR24103">
    <property type="entry name" value="E3 UBIQUITIN-PROTEIN LIGASE TRIM"/>
    <property type="match status" value="1"/>
</dbReference>
<sequence>MALASFAKKMKEIATCPICKNLMTHPVTISCGHSYCSTCLPWSYNTQNLLGWHKSFCCPLCCISLPVTNYGSNKVLENLLEVIGEMDLEQLCGEHGEQLHLFCENEGQLICWRCERAPAHAGHSTTLVEDACQVYKEQLQIVLSKLNQLHEACTNQKAFVARQITEWKEKIEARKQKIKSDFKSLQVFLCLEEQGHLWRLEEEEEDLLSRMRDSEARLKHKSDELQSHILELEAKCQSSSQKLLQDVKDIVTRNWGKRLETLEDFPMEIHTTCNVSELYLDVKKMLRRYQVSVTLDPDTAHPSLNLSEDGRQVTLGGCQKDLDFSPRRFSAYPCVLGFGGFSSGRHYFEVDVGEGTAWDLGVCLDSVQRGADMKQEPEFGFWTIRLHKGQDYLALTSPPTPLPLCEKPLVVGVFLDWETGFVSFYNMTTGSHIFTFQNASFFKTLQPFFRVYQHSPLFLPPLEQW</sequence>
<keyword evidence="3" id="KW-0479">Metal-binding</keyword>
<evidence type="ECO:0000256" key="6">
    <source>
        <dbReference type="PROSITE-ProRule" id="PRU00024"/>
    </source>
</evidence>
<dbReference type="Gene3D" id="3.30.40.10">
    <property type="entry name" value="Zinc/RING finger domain, C3HC4 (zinc finger)"/>
    <property type="match status" value="1"/>
</dbReference>
<evidence type="ECO:0000256" key="4">
    <source>
        <dbReference type="ARBA" id="ARBA00022771"/>
    </source>
</evidence>
<dbReference type="InterPro" id="IPR003879">
    <property type="entry name" value="Butyrophylin_SPRY"/>
</dbReference>
<dbReference type="InterPro" id="IPR027370">
    <property type="entry name" value="Znf-RING_euk"/>
</dbReference>
<dbReference type="Pfam" id="PF13445">
    <property type="entry name" value="zf-RING_UBOX"/>
    <property type="match status" value="1"/>
</dbReference>
<dbReference type="InterPro" id="IPR000315">
    <property type="entry name" value="Znf_B-box"/>
</dbReference>
<gene>
    <name evidence="11" type="ORF">MONAX_5E010600</name>
</gene>
<dbReference type="PRINTS" id="PR01407">
    <property type="entry name" value="BUTYPHLNCDUF"/>
</dbReference>
<dbReference type="InterPro" id="IPR013320">
    <property type="entry name" value="ConA-like_dom_sf"/>
</dbReference>
<dbReference type="SMART" id="SM00336">
    <property type="entry name" value="BBOX"/>
    <property type="match status" value="1"/>
</dbReference>
<dbReference type="PROSITE" id="PS50119">
    <property type="entry name" value="ZF_BBOX"/>
    <property type="match status" value="1"/>
</dbReference>
<evidence type="ECO:0000256" key="1">
    <source>
        <dbReference type="ARBA" id="ARBA00004496"/>
    </source>
</evidence>
<accession>A0A5E4A4G2</accession>
<evidence type="ECO:0000259" key="8">
    <source>
        <dbReference type="PROSITE" id="PS50089"/>
    </source>
</evidence>
<dbReference type="SUPFAM" id="SSF49899">
    <property type="entry name" value="Concanavalin A-like lectins/glucanases"/>
    <property type="match status" value="1"/>
</dbReference>
<comment type="subcellular location">
    <subcellularLocation>
        <location evidence="1">Cytoplasm</location>
    </subcellularLocation>
</comment>
<dbReference type="GO" id="GO:0008270">
    <property type="term" value="F:zinc ion binding"/>
    <property type="evidence" value="ECO:0007669"/>
    <property type="project" value="UniProtKB-KW"/>
</dbReference>
<feature type="domain" description="RING-type" evidence="8">
    <location>
        <begin position="16"/>
        <end position="61"/>
    </location>
</feature>
<dbReference type="InterPro" id="IPR001870">
    <property type="entry name" value="B30.2/SPRY"/>
</dbReference>
<name>A0A5E4A4G2_MARMO</name>
<evidence type="ECO:0000313" key="12">
    <source>
        <dbReference type="Proteomes" id="UP000335636"/>
    </source>
</evidence>
<feature type="coiled-coil region" evidence="7">
    <location>
        <begin position="197"/>
        <end position="235"/>
    </location>
</feature>
<dbReference type="SUPFAM" id="SSF57845">
    <property type="entry name" value="B-box zinc-binding domain"/>
    <property type="match status" value="1"/>
</dbReference>
<dbReference type="EMBL" id="CABDUW010000011">
    <property type="protein sequence ID" value="VTJ51885.1"/>
    <property type="molecule type" value="Genomic_DNA"/>
</dbReference>
<dbReference type="InterPro" id="IPR001841">
    <property type="entry name" value="Znf_RING"/>
</dbReference>
<dbReference type="Pfam" id="PF13765">
    <property type="entry name" value="PRY"/>
    <property type="match status" value="1"/>
</dbReference>
<proteinExistence type="predicted"/>
<dbReference type="PROSITE" id="PS50188">
    <property type="entry name" value="B302_SPRY"/>
    <property type="match status" value="1"/>
</dbReference>
<comment type="caution">
    <text evidence="11">The sequence shown here is derived from an EMBL/GenBank/DDBJ whole genome shotgun (WGS) entry which is preliminary data.</text>
</comment>
<dbReference type="SUPFAM" id="SSF57850">
    <property type="entry name" value="RING/U-box"/>
    <property type="match status" value="1"/>
</dbReference>
<organism evidence="11 12">
    <name type="scientific">Marmota monax</name>
    <name type="common">Woodchuck</name>
    <dbReference type="NCBI Taxonomy" id="9995"/>
    <lineage>
        <taxon>Eukaryota</taxon>
        <taxon>Metazoa</taxon>
        <taxon>Chordata</taxon>
        <taxon>Craniata</taxon>
        <taxon>Vertebrata</taxon>
        <taxon>Euteleostomi</taxon>
        <taxon>Mammalia</taxon>
        <taxon>Eutheria</taxon>
        <taxon>Euarchontoglires</taxon>
        <taxon>Glires</taxon>
        <taxon>Rodentia</taxon>
        <taxon>Sciuromorpha</taxon>
        <taxon>Sciuridae</taxon>
        <taxon>Xerinae</taxon>
        <taxon>Marmotini</taxon>
        <taxon>Marmota</taxon>
    </lineage>
</organism>
<evidence type="ECO:0000256" key="2">
    <source>
        <dbReference type="ARBA" id="ARBA00022490"/>
    </source>
</evidence>
<evidence type="ECO:0000256" key="7">
    <source>
        <dbReference type="SAM" id="Coils"/>
    </source>
</evidence>